<evidence type="ECO:0000313" key="2">
    <source>
        <dbReference type="EMBL" id="JAC18757.1"/>
    </source>
</evidence>
<keyword evidence="1" id="KW-0732">Signal</keyword>
<accession>A0A023FB95</accession>
<organism evidence="2">
    <name type="scientific">Amblyomma cajennense</name>
    <name type="common">Cayenne tick</name>
    <name type="synonym">Acarus cajennensis</name>
    <dbReference type="NCBI Taxonomy" id="34607"/>
    <lineage>
        <taxon>Eukaryota</taxon>
        <taxon>Metazoa</taxon>
        <taxon>Ecdysozoa</taxon>
        <taxon>Arthropoda</taxon>
        <taxon>Chelicerata</taxon>
        <taxon>Arachnida</taxon>
        <taxon>Acari</taxon>
        <taxon>Parasitiformes</taxon>
        <taxon>Ixodida</taxon>
        <taxon>Ixodoidea</taxon>
        <taxon>Ixodidae</taxon>
        <taxon>Amblyomminae</taxon>
        <taxon>Amblyomma</taxon>
    </lineage>
</organism>
<feature type="chain" id="PRO_5001516239" evidence="1">
    <location>
        <begin position="29"/>
        <end position="75"/>
    </location>
</feature>
<reference evidence="2" key="1">
    <citation type="submission" date="2014-03" db="EMBL/GenBank/DDBJ databases">
        <title>The sialotranscriptome of Amblyomma triste, Amblyomma parvum and Amblyomma cajennense ticks, uncovered by 454-based RNA-seq.</title>
        <authorList>
            <person name="Garcia G.R."/>
            <person name="Gardinassi L.G."/>
            <person name="Ribeiro J.M."/>
            <person name="Anatriello E."/>
            <person name="Ferreira B.R."/>
            <person name="Moreira H.N."/>
            <person name="Mafra C."/>
            <person name="Olegario M.M."/>
            <person name="Szabo P.J."/>
            <person name="Miranda-Santos I.K."/>
            <person name="Maruyama S.R."/>
        </authorList>
    </citation>
    <scope>NUCLEOTIDE SEQUENCE</scope>
    <source>
        <strain evidence="2">Uberlandia</strain>
        <tissue evidence="2">Salivary glands</tissue>
    </source>
</reference>
<dbReference type="EMBL" id="GBBK01005725">
    <property type="protein sequence ID" value="JAC18757.1"/>
    <property type="molecule type" value="mRNA"/>
</dbReference>
<feature type="signal peptide" evidence="1">
    <location>
        <begin position="1"/>
        <end position="28"/>
    </location>
</feature>
<proteinExistence type="evidence at transcript level"/>
<sequence>MCAAMVFPGHPNFFILLIARVPWACCRACVQLVHLFSWVPELLCSGKEVPAESGGVSVCVAISHFERACLFCACL</sequence>
<dbReference type="AlphaFoldDB" id="A0A023FB95"/>
<protein>
    <submittedName>
        <fullName evidence="2">Putative secreted protein</fullName>
    </submittedName>
</protein>
<name>A0A023FB95_AMBCJ</name>
<evidence type="ECO:0000256" key="1">
    <source>
        <dbReference type="SAM" id="SignalP"/>
    </source>
</evidence>